<dbReference type="GO" id="GO:0005886">
    <property type="term" value="C:plasma membrane"/>
    <property type="evidence" value="ECO:0007669"/>
    <property type="project" value="UniProtKB-SubCell"/>
</dbReference>
<dbReference type="Gene3D" id="3.40.50.2000">
    <property type="entry name" value="Glycogen Phosphorylase B"/>
    <property type="match status" value="1"/>
</dbReference>
<evidence type="ECO:0000256" key="7">
    <source>
        <dbReference type="ARBA" id="ARBA00022679"/>
    </source>
</evidence>
<keyword evidence="13" id="KW-1003">Cell membrane</keyword>
<evidence type="ECO:0000256" key="3">
    <source>
        <dbReference type="ARBA" id="ARBA00006380"/>
    </source>
</evidence>
<dbReference type="RefSeq" id="WP_034833357.1">
    <property type="nucleotide sequence ID" value="NZ_JOKH01000001.1"/>
</dbReference>
<proteinExistence type="inferred from homology"/>
<dbReference type="Proteomes" id="UP000028073">
    <property type="component" value="Unassembled WGS sequence"/>
</dbReference>
<comment type="pathway">
    <text evidence="2 13">Bacterial outer membrane biogenesis; LPS core biosynthesis.</text>
</comment>
<evidence type="ECO:0000259" key="15">
    <source>
        <dbReference type="Pfam" id="PF04413"/>
    </source>
</evidence>
<evidence type="ECO:0000256" key="11">
    <source>
        <dbReference type="PIRSR" id="PIRSR639901-1"/>
    </source>
</evidence>
<keyword evidence="7 13" id="KW-0808">Transferase</keyword>
<evidence type="ECO:0000256" key="5">
    <source>
        <dbReference type="ARBA" id="ARBA00019077"/>
    </source>
</evidence>
<keyword evidence="17" id="KW-1185">Reference proteome</keyword>
<dbReference type="GO" id="GO:0009244">
    <property type="term" value="P:lipopolysaccharide core region biosynthetic process"/>
    <property type="evidence" value="ECO:0007669"/>
    <property type="project" value="UniProtKB-UniRule"/>
</dbReference>
<dbReference type="OrthoDB" id="9789797at2"/>
<dbReference type="STRING" id="1137799.GZ78_06025"/>
<comment type="subcellular location">
    <subcellularLocation>
        <location evidence="1">Cell inner membrane</location>
        <topology evidence="1">Single-pass membrane protein</topology>
        <orientation evidence="1">Cytoplasmic side</orientation>
    </subcellularLocation>
    <subcellularLocation>
        <location evidence="13">Cell membrane</location>
    </subcellularLocation>
</comment>
<feature type="domain" description="Glycosyl transferase family 1" evidence="14">
    <location>
        <begin position="253"/>
        <end position="404"/>
    </location>
</feature>
<dbReference type="GO" id="GO:0043842">
    <property type="term" value="F:Kdo transferase activity"/>
    <property type="evidence" value="ECO:0007669"/>
    <property type="project" value="UniProtKB-EC"/>
</dbReference>
<dbReference type="eggNOG" id="COG1519">
    <property type="taxonomic scope" value="Bacteria"/>
</dbReference>
<dbReference type="FunFam" id="3.40.50.2000:FF:000032">
    <property type="entry name" value="3-deoxy-D-manno-octulosonic acid transferase"/>
    <property type="match status" value="1"/>
</dbReference>
<dbReference type="GO" id="GO:0009245">
    <property type="term" value="P:lipid A biosynthetic process"/>
    <property type="evidence" value="ECO:0007669"/>
    <property type="project" value="TreeGrafter"/>
</dbReference>
<reference evidence="16 17" key="1">
    <citation type="submission" date="2014-06" db="EMBL/GenBank/DDBJ databases">
        <title>Whole Genome Sequences of Three Symbiotic Endozoicomonas Bacteria.</title>
        <authorList>
            <person name="Neave M.J."/>
            <person name="Apprill A."/>
            <person name="Voolstra C.R."/>
        </authorList>
    </citation>
    <scope>NUCLEOTIDE SEQUENCE [LARGE SCALE GENOMIC DNA]</scope>
    <source>
        <strain evidence="16 17">DSM 25634</strain>
    </source>
</reference>
<evidence type="ECO:0000256" key="13">
    <source>
        <dbReference type="RuleBase" id="RU365103"/>
    </source>
</evidence>
<keyword evidence="6" id="KW-0472">Membrane</keyword>
<comment type="similarity">
    <text evidence="3">Belongs to the glycosyltransferase group 1 family. Glycosyltransferase 30 subfamily.</text>
</comment>
<comment type="function">
    <text evidence="13">Involved in lipopolysaccharide (LPS) biosynthesis. Catalyzes the transfer of 3-deoxy-D-manno-octulosonate (Kdo) residue(s) from CMP-Kdo to lipid IV(A), the tetraacyldisaccharide-1,4'-bisphosphate precursor of lipid A.</text>
</comment>
<evidence type="ECO:0000256" key="9">
    <source>
        <dbReference type="ARBA" id="ARBA00031445"/>
    </source>
</evidence>
<gene>
    <name evidence="16" type="ORF">GZ78_06025</name>
</gene>
<feature type="site" description="Transition state stabilizer" evidence="12">
    <location>
        <position position="209"/>
    </location>
</feature>
<dbReference type="PANTHER" id="PTHR42755">
    <property type="entry name" value="3-DEOXY-MANNO-OCTULOSONATE CYTIDYLYLTRANSFERASE"/>
    <property type="match status" value="1"/>
</dbReference>
<dbReference type="AlphaFoldDB" id="A0A081NM13"/>
<evidence type="ECO:0000259" key="14">
    <source>
        <dbReference type="Pfam" id="PF00534"/>
    </source>
</evidence>
<organism evidence="16 17">
    <name type="scientific">Endozoicomonas numazuensis</name>
    <dbReference type="NCBI Taxonomy" id="1137799"/>
    <lineage>
        <taxon>Bacteria</taxon>
        <taxon>Pseudomonadati</taxon>
        <taxon>Pseudomonadota</taxon>
        <taxon>Gammaproteobacteria</taxon>
        <taxon>Oceanospirillales</taxon>
        <taxon>Endozoicomonadaceae</taxon>
        <taxon>Endozoicomonas</taxon>
    </lineage>
</organism>
<accession>A0A081NM13</accession>
<evidence type="ECO:0000313" key="17">
    <source>
        <dbReference type="Proteomes" id="UP000028073"/>
    </source>
</evidence>
<sequence>MSRILYSILLYMAIPAVLIKLVLRARKSPAYRLRWGERFGFIQKLPQDKPVIWIHSVSVGEAIASAPMVKALMGHYPNHQFVITTMTPTGSERVRKIYGDSVYHVYCPYDLPDVQNRFLNRIHPQMALMMETELWPNTIAACKARNIPVVIVNARLSEKSSRGYAKLGSLTRKMMQNIHQVACQNENDGERFRQLGLPNEHLTITGSVKFDLSVDDEINKSAALLKSSWESGLGHKAQILIAASTHDGEDKPVLDAFKTILKKRPDTLLLLVPRHPERFNSVFELSKSQGLNTIRHSQATETSPDTQVIIGDTMGELMKLYATSDIAFVGGSLIKNGGHNMLEPAALGVPVLSGPSVYNFTDISQQLEDAGGMRTIQNSEQLAAAVTELLADDAARKKMGSQAQAFVEGNKGALQKLLKLVTETIDRLH</sequence>
<dbReference type="EMBL" id="JOKH01000001">
    <property type="protein sequence ID" value="KEQ19486.1"/>
    <property type="molecule type" value="Genomic_DNA"/>
</dbReference>
<dbReference type="UniPathway" id="UPA00958"/>
<keyword evidence="8" id="KW-0735">Signal-anchor</keyword>
<dbReference type="Pfam" id="PF00534">
    <property type="entry name" value="Glycos_transf_1"/>
    <property type="match status" value="1"/>
</dbReference>
<keyword evidence="8" id="KW-0812">Transmembrane</keyword>
<name>A0A081NM13_9GAMM</name>
<evidence type="ECO:0000256" key="4">
    <source>
        <dbReference type="ARBA" id="ARBA00012621"/>
    </source>
</evidence>
<comment type="catalytic activity">
    <reaction evidence="10 13">
        <text>lipid IVA (E. coli) + CMP-3-deoxy-beta-D-manno-octulosonate = alpha-Kdo-(2-&gt;6)-lipid IVA (E. coli) + CMP + H(+)</text>
        <dbReference type="Rhea" id="RHEA:28066"/>
        <dbReference type="ChEBI" id="CHEBI:15378"/>
        <dbReference type="ChEBI" id="CHEBI:58603"/>
        <dbReference type="ChEBI" id="CHEBI:60364"/>
        <dbReference type="ChEBI" id="CHEBI:60377"/>
        <dbReference type="ChEBI" id="CHEBI:85987"/>
        <dbReference type="EC" id="2.4.99.12"/>
    </reaction>
</comment>
<feature type="active site" description="Proton acceptor" evidence="11">
    <location>
        <position position="61"/>
    </location>
</feature>
<dbReference type="Gene3D" id="3.40.50.11720">
    <property type="entry name" value="3-Deoxy-D-manno-octulosonic-acid transferase, N-terminal domain"/>
    <property type="match status" value="1"/>
</dbReference>
<feature type="domain" description="3-deoxy-D-manno-octulosonic-acid transferase N-terminal" evidence="15">
    <location>
        <begin position="34"/>
        <end position="211"/>
    </location>
</feature>
<dbReference type="NCBIfam" id="NF004388">
    <property type="entry name" value="PRK05749.1-4"/>
    <property type="match status" value="1"/>
</dbReference>
<evidence type="ECO:0000256" key="1">
    <source>
        <dbReference type="ARBA" id="ARBA00004388"/>
    </source>
</evidence>
<comment type="caution">
    <text evidence="16">The sequence shown here is derived from an EMBL/GenBank/DDBJ whole genome shotgun (WGS) entry which is preliminary data.</text>
</comment>
<dbReference type="SUPFAM" id="SSF53756">
    <property type="entry name" value="UDP-Glycosyltransferase/glycogen phosphorylase"/>
    <property type="match status" value="1"/>
</dbReference>
<dbReference type="PANTHER" id="PTHR42755:SF1">
    <property type="entry name" value="3-DEOXY-D-MANNO-OCTULOSONIC ACID TRANSFERASE, MITOCHONDRIAL-RELATED"/>
    <property type="match status" value="1"/>
</dbReference>
<keyword evidence="6" id="KW-0997">Cell inner membrane</keyword>
<evidence type="ECO:0000256" key="8">
    <source>
        <dbReference type="ARBA" id="ARBA00022968"/>
    </source>
</evidence>
<dbReference type="FunFam" id="3.40.50.11720:FF:000001">
    <property type="entry name" value="3-deoxy-D-manno-octulosonic acid transferase"/>
    <property type="match status" value="1"/>
</dbReference>
<dbReference type="Pfam" id="PF04413">
    <property type="entry name" value="Glycos_transf_N"/>
    <property type="match status" value="1"/>
</dbReference>
<dbReference type="EC" id="2.4.99.12" evidence="4 13"/>
<feature type="site" description="Transition state stabilizer" evidence="12">
    <location>
        <position position="131"/>
    </location>
</feature>
<evidence type="ECO:0000313" key="16">
    <source>
        <dbReference type="EMBL" id="KEQ19486.1"/>
    </source>
</evidence>
<dbReference type="InterPro" id="IPR039901">
    <property type="entry name" value="Kdotransferase"/>
</dbReference>
<dbReference type="InterPro" id="IPR001296">
    <property type="entry name" value="Glyco_trans_1"/>
</dbReference>
<dbReference type="InterPro" id="IPR007507">
    <property type="entry name" value="Glycos_transf_N"/>
</dbReference>
<evidence type="ECO:0000256" key="10">
    <source>
        <dbReference type="ARBA" id="ARBA00049183"/>
    </source>
</evidence>
<evidence type="ECO:0000256" key="6">
    <source>
        <dbReference type="ARBA" id="ARBA00022519"/>
    </source>
</evidence>
<keyword evidence="13" id="KW-0448">Lipopolysaccharide biosynthesis</keyword>
<dbReference type="InterPro" id="IPR038107">
    <property type="entry name" value="Glycos_transf_N_sf"/>
</dbReference>
<protein>
    <recommendedName>
        <fullName evidence="5 13">3-deoxy-D-manno-octulosonic acid transferase</fullName>
        <shortName evidence="13">Kdo transferase</shortName>
        <ecNumber evidence="4 13">2.4.99.12</ecNumber>
    </recommendedName>
    <alternativeName>
        <fullName evidence="9 13">Lipid IV(A) 3-deoxy-D-manno-octulosonic acid transferase</fullName>
    </alternativeName>
</protein>
<evidence type="ECO:0000256" key="12">
    <source>
        <dbReference type="PIRSR" id="PIRSR639901-2"/>
    </source>
</evidence>
<evidence type="ECO:0000256" key="2">
    <source>
        <dbReference type="ARBA" id="ARBA00004713"/>
    </source>
</evidence>